<name>A0A0T9CBF4_MYCTX</name>
<proteinExistence type="predicted"/>
<evidence type="ECO:0000313" key="4">
    <source>
        <dbReference type="Proteomes" id="UP000049023"/>
    </source>
</evidence>
<dbReference type="Proteomes" id="UP000049023">
    <property type="component" value="Unassembled WGS sequence"/>
</dbReference>
<protein>
    <submittedName>
        <fullName evidence="2">Uncharacterized protein</fullName>
    </submittedName>
</protein>
<reference evidence="2" key="1">
    <citation type="submission" date="2015-03" db="EMBL/GenBank/DDBJ databases">
        <authorList>
            <person name="Murphy D."/>
        </authorList>
    </citation>
    <scope>NUCLEOTIDE SEQUENCE [LARGE SCALE GENOMIC DNA]</scope>
    <source>
        <strain evidence="2">K00500041</strain>
    </source>
</reference>
<sequence length="31" mass="2895">MTNGFTGGFIALFLCNGGGNSLAAGSTTASG</sequence>
<dbReference type="EMBL" id="CSAE01000295">
    <property type="protein sequence ID" value="COW04991.1"/>
    <property type="molecule type" value="Genomic_DNA"/>
</dbReference>
<evidence type="ECO:0000313" key="3">
    <source>
        <dbReference type="Proteomes" id="UP000038802"/>
    </source>
</evidence>
<organism evidence="2 3">
    <name type="scientific">Mycobacterium tuberculosis</name>
    <dbReference type="NCBI Taxonomy" id="1773"/>
    <lineage>
        <taxon>Bacteria</taxon>
        <taxon>Bacillati</taxon>
        <taxon>Actinomycetota</taxon>
        <taxon>Actinomycetes</taxon>
        <taxon>Mycobacteriales</taxon>
        <taxon>Mycobacteriaceae</taxon>
        <taxon>Mycobacterium</taxon>
        <taxon>Mycobacterium tuberculosis complex</taxon>
    </lineage>
</organism>
<reference evidence="3 4" key="2">
    <citation type="submission" date="2015-03" db="EMBL/GenBank/DDBJ databases">
        <authorList>
            <consortium name="Pathogen Informatics"/>
        </authorList>
    </citation>
    <scope>NUCLEOTIDE SEQUENCE [LARGE SCALE GENOMIC DNA]</scope>
    <source>
        <strain evidence="1 4">Bir 187</strain>
        <strain evidence="3">K00500041</strain>
    </source>
</reference>
<dbReference type="AlphaFoldDB" id="A0A0T9CBF4"/>
<evidence type="ECO:0000313" key="2">
    <source>
        <dbReference type="EMBL" id="COW04991.1"/>
    </source>
</evidence>
<dbReference type="Proteomes" id="UP000038802">
    <property type="component" value="Unassembled WGS sequence"/>
</dbReference>
<gene>
    <name evidence="2" type="ORF">ERS007703_02623</name>
    <name evidence="1" type="ORF">ERS027661_01584</name>
</gene>
<accession>A0A0T9CBF4</accession>
<dbReference type="EMBL" id="CNFU01000279">
    <property type="protein sequence ID" value="CKR54308.1"/>
    <property type="molecule type" value="Genomic_DNA"/>
</dbReference>
<evidence type="ECO:0000313" key="1">
    <source>
        <dbReference type="EMBL" id="CKR54308.1"/>
    </source>
</evidence>